<protein>
    <submittedName>
        <fullName evidence="2">Uncharacterized protein</fullName>
    </submittedName>
</protein>
<dbReference type="AlphaFoldDB" id="A0A7E4WBC6"/>
<dbReference type="WBParaSite" id="Pan_g9918.t1">
    <property type="protein sequence ID" value="Pan_g9918.t1"/>
    <property type="gene ID" value="Pan_g9918"/>
</dbReference>
<dbReference type="Proteomes" id="UP000492821">
    <property type="component" value="Unassembled WGS sequence"/>
</dbReference>
<reference evidence="2" key="2">
    <citation type="submission" date="2020-10" db="UniProtKB">
        <authorList>
            <consortium name="WormBaseParasite"/>
        </authorList>
    </citation>
    <scope>IDENTIFICATION</scope>
</reference>
<evidence type="ECO:0000313" key="2">
    <source>
        <dbReference type="WBParaSite" id="Pan_g9918.t1"/>
    </source>
</evidence>
<keyword evidence="1" id="KW-1185">Reference proteome</keyword>
<organism evidence="1 2">
    <name type="scientific">Panagrellus redivivus</name>
    <name type="common">Microworm</name>
    <dbReference type="NCBI Taxonomy" id="6233"/>
    <lineage>
        <taxon>Eukaryota</taxon>
        <taxon>Metazoa</taxon>
        <taxon>Ecdysozoa</taxon>
        <taxon>Nematoda</taxon>
        <taxon>Chromadorea</taxon>
        <taxon>Rhabditida</taxon>
        <taxon>Tylenchina</taxon>
        <taxon>Panagrolaimomorpha</taxon>
        <taxon>Panagrolaimoidea</taxon>
        <taxon>Panagrolaimidae</taxon>
        <taxon>Panagrellus</taxon>
    </lineage>
</organism>
<proteinExistence type="predicted"/>
<evidence type="ECO:0000313" key="1">
    <source>
        <dbReference type="Proteomes" id="UP000492821"/>
    </source>
</evidence>
<accession>A0A7E4WBC6</accession>
<reference evidence="1" key="1">
    <citation type="journal article" date="2013" name="Genetics">
        <title>The draft genome and transcriptome of Panagrellus redivivus are shaped by the harsh demands of a free-living lifestyle.</title>
        <authorList>
            <person name="Srinivasan J."/>
            <person name="Dillman A.R."/>
            <person name="Macchietto M.G."/>
            <person name="Heikkinen L."/>
            <person name="Lakso M."/>
            <person name="Fracchia K.M."/>
            <person name="Antoshechkin I."/>
            <person name="Mortazavi A."/>
            <person name="Wong G."/>
            <person name="Sternberg P.W."/>
        </authorList>
    </citation>
    <scope>NUCLEOTIDE SEQUENCE [LARGE SCALE GENOMIC DNA]</scope>
    <source>
        <strain evidence="1">MT8872</strain>
    </source>
</reference>
<name>A0A7E4WBC6_PANRE</name>
<sequence length="191" mass="21068">MSARASYGTNLAFPDMVSLLRGKKEGMTSSEFLSFIIAKKQLVYIYSSAKVWLTLSNSFAESVKRRLHCDNLPLELGDGCFEHLKKVATALLCTKVSYHVHRSLNGSLCGCDNILTNEPLKQLKCAQAHATAVNASRPMMPSKLAAARDSAAMHVSNKAEQTELRVLTPDKPLLMIPYAATVIYRFDVECI</sequence>